<dbReference type="Proteomes" id="UP001597063">
    <property type="component" value="Unassembled WGS sequence"/>
</dbReference>
<evidence type="ECO:0008006" key="5">
    <source>
        <dbReference type="Google" id="ProtNLM"/>
    </source>
</evidence>
<feature type="transmembrane region" description="Helical" evidence="2">
    <location>
        <begin position="101"/>
        <end position="120"/>
    </location>
</feature>
<keyword evidence="2" id="KW-0472">Membrane</keyword>
<evidence type="ECO:0000256" key="1">
    <source>
        <dbReference type="SAM" id="MobiDB-lite"/>
    </source>
</evidence>
<protein>
    <recommendedName>
        <fullName evidence="5">DUF1206 domain-containing protein</fullName>
    </recommendedName>
</protein>
<reference evidence="4" key="1">
    <citation type="journal article" date="2019" name="Int. J. Syst. Evol. Microbiol.">
        <title>The Global Catalogue of Microorganisms (GCM) 10K type strain sequencing project: providing services to taxonomists for standard genome sequencing and annotation.</title>
        <authorList>
            <consortium name="The Broad Institute Genomics Platform"/>
            <consortium name="The Broad Institute Genome Sequencing Center for Infectious Disease"/>
            <person name="Wu L."/>
            <person name="Ma J."/>
        </authorList>
    </citation>
    <scope>NUCLEOTIDE SEQUENCE [LARGE SCALE GENOMIC DNA]</scope>
    <source>
        <strain evidence="4">JCM 9371</strain>
    </source>
</reference>
<dbReference type="RefSeq" id="WP_131756063.1">
    <property type="nucleotide sequence ID" value="NZ_CAACUY010000011.1"/>
</dbReference>
<gene>
    <name evidence="3" type="ORF">ACFQZM_45765</name>
</gene>
<dbReference type="EMBL" id="JBHTGP010000033">
    <property type="protein sequence ID" value="MFD0691867.1"/>
    <property type="molecule type" value="Genomic_DNA"/>
</dbReference>
<feature type="transmembrane region" description="Helical" evidence="2">
    <location>
        <begin position="63"/>
        <end position="81"/>
    </location>
</feature>
<keyword evidence="2" id="KW-0812">Transmembrane</keyword>
<evidence type="ECO:0000313" key="3">
    <source>
        <dbReference type="EMBL" id="MFD0691867.1"/>
    </source>
</evidence>
<keyword evidence="4" id="KW-1185">Reference proteome</keyword>
<name>A0ABW2Y3C4_9ACTN</name>
<feature type="region of interest" description="Disordered" evidence="1">
    <location>
        <begin position="1"/>
        <end position="59"/>
    </location>
</feature>
<evidence type="ECO:0000313" key="4">
    <source>
        <dbReference type="Proteomes" id="UP001597063"/>
    </source>
</evidence>
<proteinExistence type="predicted"/>
<comment type="caution">
    <text evidence="3">The sequence shown here is derived from an EMBL/GenBank/DDBJ whole genome shotgun (WGS) entry which is preliminary data.</text>
</comment>
<keyword evidence="2" id="KW-1133">Transmembrane helix</keyword>
<accession>A0ABW2Y3C4</accession>
<evidence type="ECO:0000256" key="2">
    <source>
        <dbReference type="SAM" id="Phobius"/>
    </source>
</evidence>
<feature type="compositionally biased region" description="Low complexity" evidence="1">
    <location>
        <begin position="29"/>
        <end position="41"/>
    </location>
</feature>
<feature type="compositionally biased region" description="Basic and acidic residues" evidence="1">
    <location>
        <begin position="44"/>
        <end position="57"/>
    </location>
</feature>
<sequence>MIDDPDEPLEGDIGPAATGRPAGTRDADPASAHNASAAPADPAEELRRYEAEREERRRRVNAASGRVALALAAALLAFLVYDSAHTAVEAHSKGDDWVYPPAVVGGICALALVVLLVWAARRRSRRR</sequence>
<feature type="compositionally biased region" description="Acidic residues" evidence="1">
    <location>
        <begin position="1"/>
        <end position="10"/>
    </location>
</feature>
<organism evidence="3 4">
    <name type="scientific">Actinomadura fibrosa</name>
    <dbReference type="NCBI Taxonomy" id="111802"/>
    <lineage>
        <taxon>Bacteria</taxon>
        <taxon>Bacillati</taxon>
        <taxon>Actinomycetota</taxon>
        <taxon>Actinomycetes</taxon>
        <taxon>Streptosporangiales</taxon>
        <taxon>Thermomonosporaceae</taxon>
        <taxon>Actinomadura</taxon>
    </lineage>
</organism>